<dbReference type="Gene3D" id="2.60.40.1180">
    <property type="entry name" value="Golgi alpha-mannosidase II"/>
    <property type="match status" value="2"/>
</dbReference>
<evidence type="ECO:0000313" key="7">
    <source>
        <dbReference type="Proteomes" id="UP000190959"/>
    </source>
</evidence>
<dbReference type="EMBL" id="MWMH01000001">
    <property type="protein sequence ID" value="OOP74801.1"/>
    <property type="molecule type" value="Genomic_DNA"/>
</dbReference>
<dbReference type="Pfam" id="PF01055">
    <property type="entry name" value="Glyco_hydro_31_2nd"/>
    <property type="match status" value="1"/>
</dbReference>
<dbReference type="SUPFAM" id="SSF51011">
    <property type="entry name" value="Glycosyl hydrolase domain"/>
    <property type="match status" value="1"/>
</dbReference>
<dbReference type="GO" id="GO:0005975">
    <property type="term" value="P:carbohydrate metabolic process"/>
    <property type="evidence" value="ECO:0007669"/>
    <property type="project" value="InterPro"/>
</dbReference>
<comment type="caution">
    <text evidence="6">The sequence shown here is derived from an EMBL/GenBank/DDBJ whole genome shotgun (WGS) entry which is preliminary data.</text>
</comment>
<comment type="similarity">
    <text evidence="1 2">Belongs to the glycosyl hydrolase 31 family.</text>
</comment>
<feature type="domain" description="Glycoside hydrolase family 31 TIM barrel" evidence="3">
    <location>
        <begin position="193"/>
        <end position="496"/>
    </location>
</feature>
<evidence type="ECO:0000313" key="6">
    <source>
        <dbReference type="EMBL" id="OOP74801.1"/>
    </source>
</evidence>
<keyword evidence="2" id="KW-0326">Glycosidase</keyword>
<dbReference type="InterPro" id="IPR051816">
    <property type="entry name" value="Glycosyl_Hydrolase_31"/>
</dbReference>
<evidence type="ECO:0000259" key="3">
    <source>
        <dbReference type="Pfam" id="PF01055"/>
    </source>
</evidence>
<proteinExistence type="inferred from homology"/>
<keyword evidence="2" id="KW-0378">Hydrolase</keyword>
<feature type="domain" description="DUF5110" evidence="4">
    <location>
        <begin position="613"/>
        <end position="681"/>
    </location>
</feature>
<dbReference type="InterPro" id="IPR000322">
    <property type="entry name" value="Glyco_hydro_31_TIM"/>
</dbReference>
<evidence type="ECO:0000259" key="4">
    <source>
        <dbReference type="Pfam" id="PF17137"/>
    </source>
</evidence>
<organism evidence="6 7">
    <name type="scientific">Clostridium beijerinckii</name>
    <name type="common">Clostridium MP</name>
    <dbReference type="NCBI Taxonomy" id="1520"/>
    <lineage>
        <taxon>Bacteria</taxon>
        <taxon>Bacillati</taxon>
        <taxon>Bacillota</taxon>
        <taxon>Clostridia</taxon>
        <taxon>Eubacteriales</taxon>
        <taxon>Clostridiaceae</taxon>
        <taxon>Clostridium</taxon>
    </lineage>
</organism>
<dbReference type="InterPro" id="IPR013780">
    <property type="entry name" value="Glyco_hydro_b"/>
</dbReference>
<dbReference type="Pfam" id="PF17137">
    <property type="entry name" value="DUF5110"/>
    <property type="match status" value="1"/>
</dbReference>
<evidence type="ECO:0000256" key="1">
    <source>
        <dbReference type="ARBA" id="ARBA00007806"/>
    </source>
</evidence>
<evidence type="ECO:0000259" key="5">
    <source>
        <dbReference type="Pfam" id="PF21365"/>
    </source>
</evidence>
<dbReference type="Pfam" id="PF21365">
    <property type="entry name" value="Glyco_hydro_31_3rd"/>
    <property type="match status" value="1"/>
</dbReference>
<dbReference type="CDD" id="cd06595">
    <property type="entry name" value="GH31_u1"/>
    <property type="match status" value="1"/>
</dbReference>
<dbReference type="Proteomes" id="UP000190959">
    <property type="component" value="Unassembled WGS sequence"/>
</dbReference>
<dbReference type="SUPFAM" id="SSF51445">
    <property type="entry name" value="(Trans)glycosidases"/>
    <property type="match status" value="1"/>
</dbReference>
<sequence>MKDIYKITTNPSCNNENVVKGDTYRFTVLTSQMIRLEYSDNGWFEDRATQRVINRNFEMQNFKIIDEEDNLEIITECIHLTYDKKKFSKNGLTIKVRGNISNYNSVWHYGEEINDLKGTARTLDGANGTIPLERGLISKDGFSVIDDSESLILTEDGWIETRERNVVDIYFLGYGRDYVKCLKDFFKLCGNTPFLPKYALGNWWSRYHRYNEEEYKGLIERFQREKIPFSVAVIDMDWHLVDIDPKYGSGWTGYTWNKDLFPDPKRFMNWLHENNLRVTLNVHPADGIRPHEEMYVDMAKHLGIDYLNGENIKFNISDPKFLEAYFKYAHHPNEENGVDFWWIDWQQGNTSNIDGLDPLWMLNHYHFLDNRRNGKRPLTFSRYAGIGSHRYPIGFSGDSIITWESLNFQPYFTANASNAGYGWWSHDIGGHMEGIKDDEMAMRWLQFGVFSPIMRLHSSSSVFNGKEPWRYNSIVHETMNEFLRFRHSLIPYIYTMNRIFSNEGIPLIQPMYYNNPEKDEAYEVQNQYYFGSELIVCPITHPMNREIGRGKVKAWLPEGIYIDIFNGIIYSGNRYINLYRDIRKIPVLAKAGAIIPMIDMKNCYNETDNPRDIEIRIFAGNNGIFKMYEDDGESLEYLKGKYAETEMNLEWGESTRFVVKATIGDSSVIPKERNYTLKFIGFKDCKEIMITSDNKEVVYEKEYDDLMNVIIIRCNEINTIKDLVVEFKGVMQLSSNNINRHVFNFLNEAQIKFHIKDKIYNIINSYEDPAKIIGVLQTLDLDEDLFGAICEIILAY</sequence>
<gene>
    <name evidence="6" type="ORF">CBEIBR21_01145</name>
</gene>
<dbReference type="InterPro" id="IPR017853">
    <property type="entry name" value="GH"/>
</dbReference>
<reference evidence="6 7" key="1">
    <citation type="submission" date="2017-02" db="EMBL/GenBank/DDBJ databases">
        <title>Genome sequence of Clostridium beijerinckii Br21.</title>
        <authorList>
            <person name="Fonseca B.C."/>
            <person name="Guazzaroni M.E."/>
            <person name="Riano-Pachon D.M."/>
            <person name="Reginatto V."/>
        </authorList>
    </citation>
    <scope>NUCLEOTIDE SEQUENCE [LARGE SCALE GENOMIC DNA]</scope>
    <source>
        <strain evidence="6 7">Br21</strain>
    </source>
</reference>
<dbReference type="GO" id="GO:0004553">
    <property type="term" value="F:hydrolase activity, hydrolyzing O-glycosyl compounds"/>
    <property type="evidence" value="ECO:0007669"/>
    <property type="project" value="InterPro"/>
</dbReference>
<protein>
    <submittedName>
        <fullName evidence="6">Alpha-xylosidase</fullName>
    </submittedName>
</protein>
<name>A0A1S9NBL6_CLOBE</name>
<evidence type="ECO:0000256" key="2">
    <source>
        <dbReference type="RuleBase" id="RU361185"/>
    </source>
</evidence>
<accession>A0A1S9NBL6</accession>
<dbReference type="InterPro" id="IPR033403">
    <property type="entry name" value="DUF5110"/>
</dbReference>
<dbReference type="Gene3D" id="3.20.20.80">
    <property type="entry name" value="Glycosidases"/>
    <property type="match status" value="1"/>
</dbReference>
<dbReference type="InterPro" id="IPR048395">
    <property type="entry name" value="Glyco_hydro_31_C"/>
</dbReference>
<feature type="domain" description="Glycosyl hydrolase family 31 C-terminal" evidence="5">
    <location>
        <begin position="504"/>
        <end position="595"/>
    </location>
</feature>
<dbReference type="AlphaFoldDB" id="A0A1S9NBL6"/>
<dbReference type="RefSeq" id="WP_078114309.1">
    <property type="nucleotide sequence ID" value="NZ_MWMH01000001.1"/>
</dbReference>
<dbReference type="PANTHER" id="PTHR43863:SF2">
    <property type="entry name" value="MALTASE-GLUCOAMYLASE"/>
    <property type="match status" value="1"/>
</dbReference>
<dbReference type="PANTHER" id="PTHR43863">
    <property type="entry name" value="HYDROLASE, PUTATIVE (AFU_ORTHOLOGUE AFUA_1G03140)-RELATED"/>
    <property type="match status" value="1"/>
</dbReference>